<dbReference type="GeneID" id="91420893"/>
<evidence type="ECO:0000313" key="3">
    <source>
        <dbReference type="Proteomes" id="UP000326598"/>
    </source>
</evidence>
<proteinExistence type="predicted"/>
<name>A0A5J6IIK3_STRC4</name>
<dbReference type="AlphaFoldDB" id="A0A5J6IIK3"/>
<dbReference type="EMBL" id="CP023694">
    <property type="protein sequence ID" value="QEV28485.1"/>
    <property type="molecule type" value="Genomic_DNA"/>
</dbReference>
<organism evidence="2 3">
    <name type="scientific">Streptomyces coeruleorubidus</name>
    <dbReference type="NCBI Taxonomy" id="116188"/>
    <lineage>
        <taxon>Bacteria</taxon>
        <taxon>Bacillati</taxon>
        <taxon>Actinomycetota</taxon>
        <taxon>Actinomycetes</taxon>
        <taxon>Kitasatosporales</taxon>
        <taxon>Streptomycetaceae</taxon>
        <taxon>Streptomyces</taxon>
    </lineage>
</organism>
<gene>
    <name evidence="2" type="ORF">CP976_33125</name>
</gene>
<reference evidence="2 3" key="1">
    <citation type="submission" date="2017-09" db="EMBL/GenBank/DDBJ databases">
        <authorList>
            <person name="Lee N."/>
            <person name="Cho B.-K."/>
        </authorList>
    </citation>
    <scope>NUCLEOTIDE SEQUENCE [LARGE SCALE GENOMIC DNA]</scope>
    <source>
        <strain evidence="2 3">ATCC 13740</strain>
    </source>
</reference>
<sequence>MIRVPDAPTGRLPGARRHRAGSGRHDLALHRDVPDSAEPASACRRSAADVGRVGVGLCREVQGTAEPACTYRRPTADAGRVGLALRRDGQGSAEPPRTHRRLSAHAGRVYLSLPLPLGRHEVTLVGLTPVADETPPWWDGWRLPAREGA</sequence>
<protein>
    <submittedName>
        <fullName evidence="2">Uncharacterized protein</fullName>
    </submittedName>
</protein>
<evidence type="ECO:0000256" key="1">
    <source>
        <dbReference type="SAM" id="MobiDB-lite"/>
    </source>
</evidence>
<dbReference type="Proteomes" id="UP000326598">
    <property type="component" value="Chromosome"/>
</dbReference>
<dbReference type="RefSeq" id="WP_150483599.1">
    <property type="nucleotide sequence ID" value="NZ_BMTB01000002.1"/>
</dbReference>
<evidence type="ECO:0000313" key="2">
    <source>
        <dbReference type="EMBL" id="QEV28485.1"/>
    </source>
</evidence>
<dbReference type="KEGG" id="scoe:CP976_33125"/>
<accession>A0A5J6IIK3</accession>
<feature type="region of interest" description="Disordered" evidence="1">
    <location>
        <begin position="1"/>
        <end position="28"/>
    </location>
</feature>